<dbReference type="Pfam" id="PF12637">
    <property type="entry name" value="TSCPD"/>
    <property type="match status" value="1"/>
</dbReference>
<dbReference type="AlphaFoldDB" id="A0A3B0TD45"/>
<dbReference type="EC" id="1.17.4.1" evidence="3"/>
<comment type="cofactor">
    <cofactor evidence="1">
        <name>adenosylcob(III)alamin</name>
        <dbReference type="ChEBI" id="CHEBI:18408"/>
    </cofactor>
</comment>
<evidence type="ECO:0000256" key="6">
    <source>
        <dbReference type="ARBA" id="ARBA00022634"/>
    </source>
</evidence>
<keyword evidence="5" id="KW-0846">Cobalamin</keyword>
<dbReference type="EMBL" id="UOEI01000409">
    <property type="protein sequence ID" value="VAW04866.1"/>
    <property type="molecule type" value="Genomic_DNA"/>
</dbReference>
<feature type="non-terminal residue" evidence="15">
    <location>
        <position position="1"/>
    </location>
</feature>
<comment type="function">
    <text evidence="10">Catalyzes the reduction of ribonucleotides to deoxyribonucleotides. May function to provide a pool of deoxyribonucleotide precursors for DNA repair during oxygen limitation and/or for immediate growth after restoration of oxygen.</text>
</comment>
<comment type="similarity">
    <text evidence="2">Belongs to the ribonucleoside diphosphate reductase class-2 family.</text>
</comment>
<evidence type="ECO:0000256" key="3">
    <source>
        <dbReference type="ARBA" id="ARBA00012274"/>
    </source>
</evidence>
<dbReference type="SUPFAM" id="SSF51998">
    <property type="entry name" value="PFL-like glycyl radical enzymes"/>
    <property type="match status" value="1"/>
</dbReference>
<evidence type="ECO:0000256" key="12">
    <source>
        <dbReference type="ARBA" id="ARBA00047754"/>
    </source>
</evidence>
<evidence type="ECO:0000256" key="8">
    <source>
        <dbReference type="ARBA" id="ARBA00023002"/>
    </source>
</evidence>
<dbReference type="GO" id="GO:0004748">
    <property type="term" value="F:ribonucleoside-diphosphate reductase activity, thioredoxin disulfide as acceptor"/>
    <property type="evidence" value="ECO:0007669"/>
    <property type="project" value="UniProtKB-EC"/>
</dbReference>
<feature type="domain" description="TSCPD" evidence="14">
    <location>
        <begin position="391"/>
        <end position="495"/>
    </location>
</feature>
<organism evidence="15">
    <name type="scientific">hydrothermal vent metagenome</name>
    <dbReference type="NCBI Taxonomy" id="652676"/>
    <lineage>
        <taxon>unclassified sequences</taxon>
        <taxon>metagenomes</taxon>
        <taxon>ecological metagenomes</taxon>
    </lineage>
</organism>
<feature type="domain" description="Ribonucleotide reductase large subunit C-terminal" evidence="13">
    <location>
        <begin position="226"/>
        <end position="330"/>
    </location>
</feature>
<dbReference type="InterPro" id="IPR050862">
    <property type="entry name" value="RdRp_reductase_class-2"/>
</dbReference>
<evidence type="ECO:0000256" key="1">
    <source>
        <dbReference type="ARBA" id="ARBA00001922"/>
    </source>
</evidence>
<dbReference type="InterPro" id="IPR024434">
    <property type="entry name" value="TSCPD_dom"/>
</dbReference>
<dbReference type="Gene3D" id="3.20.70.20">
    <property type="match status" value="2"/>
</dbReference>
<dbReference type="GO" id="GO:0031419">
    <property type="term" value="F:cobalamin binding"/>
    <property type="evidence" value="ECO:0007669"/>
    <property type="project" value="UniProtKB-KW"/>
</dbReference>
<evidence type="ECO:0000259" key="13">
    <source>
        <dbReference type="Pfam" id="PF02867"/>
    </source>
</evidence>
<dbReference type="GO" id="GO:0071897">
    <property type="term" value="P:DNA biosynthetic process"/>
    <property type="evidence" value="ECO:0007669"/>
    <property type="project" value="UniProtKB-KW"/>
</dbReference>
<dbReference type="PANTHER" id="PTHR43371:SF1">
    <property type="entry name" value="RIBONUCLEOSIDE-DIPHOSPHATE REDUCTASE"/>
    <property type="match status" value="1"/>
</dbReference>
<dbReference type="PANTHER" id="PTHR43371">
    <property type="entry name" value="VITAMIN B12-DEPENDENT RIBONUCLEOTIDE REDUCTASE"/>
    <property type="match status" value="1"/>
</dbReference>
<feature type="domain" description="Ribonucleotide reductase large subunit C-terminal" evidence="13">
    <location>
        <begin position="1"/>
        <end position="170"/>
    </location>
</feature>
<evidence type="ECO:0000256" key="11">
    <source>
        <dbReference type="ARBA" id="ARBA00033050"/>
    </source>
</evidence>
<name>A0A3B0TD45_9ZZZZ</name>
<evidence type="ECO:0000256" key="2">
    <source>
        <dbReference type="ARBA" id="ARBA00007405"/>
    </source>
</evidence>
<evidence type="ECO:0000259" key="14">
    <source>
        <dbReference type="Pfam" id="PF12637"/>
    </source>
</evidence>
<evidence type="ECO:0000256" key="10">
    <source>
        <dbReference type="ARBA" id="ARBA00025437"/>
    </source>
</evidence>
<evidence type="ECO:0000256" key="9">
    <source>
        <dbReference type="ARBA" id="ARBA00023285"/>
    </source>
</evidence>
<protein>
    <recommendedName>
        <fullName evidence="4">Vitamin B12-dependent ribonucleotide reductase</fullName>
        <ecNumber evidence="3">1.17.4.1</ecNumber>
    </recommendedName>
    <alternativeName>
        <fullName evidence="11">Ribonucleoside-diphosphate reductase NrdJ</fullName>
    </alternativeName>
</protein>
<evidence type="ECO:0000256" key="5">
    <source>
        <dbReference type="ARBA" id="ARBA00022628"/>
    </source>
</evidence>
<proteinExistence type="inferred from homology"/>
<evidence type="ECO:0000256" key="7">
    <source>
        <dbReference type="ARBA" id="ARBA00022741"/>
    </source>
</evidence>
<keyword evidence="7" id="KW-0547">Nucleotide-binding</keyword>
<reference evidence="15" key="1">
    <citation type="submission" date="2018-06" db="EMBL/GenBank/DDBJ databases">
        <authorList>
            <person name="Zhirakovskaya E."/>
        </authorList>
    </citation>
    <scope>NUCLEOTIDE SEQUENCE</scope>
</reference>
<dbReference type="GO" id="GO:0000166">
    <property type="term" value="F:nucleotide binding"/>
    <property type="evidence" value="ECO:0007669"/>
    <property type="project" value="UniProtKB-KW"/>
</dbReference>
<dbReference type="Pfam" id="PF02867">
    <property type="entry name" value="Ribonuc_red_lgC"/>
    <property type="match status" value="2"/>
</dbReference>
<dbReference type="InterPro" id="IPR000788">
    <property type="entry name" value="RNR_lg_C"/>
</dbReference>
<comment type="catalytic activity">
    <reaction evidence="12">
        <text>a 2'-deoxyribonucleoside 5'-diphosphate + [thioredoxin]-disulfide + H2O = a ribonucleoside 5'-diphosphate + [thioredoxin]-dithiol</text>
        <dbReference type="Rhea" id="RHEA:23252"/>
        <dbReference type="Rhea" id="RHEA-COMP:10698"/>
        <dbReference type="Rhea" id="RHEA-COMP:10700"/>
        <dbReference type="ChEBI" id="CHEBI:15377"/>
        <dbReference type="ChEBI" id="CHEBI:29950"/>
        <dbReference type="ChEBI" id="CHEBI:50058"/>
        <dbReference type="ChEBI" id="CHEBI:57930"/>
        <dbReference type="ChEBI" id="CHEBI:73316"/>
        <dbReference type="EC" id="1.17.4.1"/>
    </reaction>
</comment>
<sequence length="624" mass="67431">AYATSAEMASVVGPFPLYEENTESMLRVMQNHRRAAYDANQFEYDNVSHTVVGIDQQVCPPDMLQEAQRAWDTAVDLGKKYGYRNAQATVLAPTGTIGLLMDCDTTGVEPDFALVKFKKLAGGGYFKIANQSITPALARLGYDDATISEIIDYVVGTMSLEDSPHINTRTLLAKGFSRSDIERIEVTLPGVFELGFAFNQWTLGEETMQRLGFAAEEYNGLGFNMLEALGFTTAEIAAANDVICGRQTIEGAPGLKSEHLPVFDTANKNGRIGKRYIHHAGHIRMMAAAQPFISGAISKTINMPNEATIEDIEESYQMSWELGLKAMALYRDGSKASQPLSATSDEGISDEETDEVTAAIEREVDVFSGLFTPGMSPTEAYKNVPRPRFLLPARRAGYTQEARIGGHKVFLRTGEYPDGTLGEVFLDLAKEGATLRGILGCFAIAVSKGLQYGVPLEEYVDTFTFQTFEPRGMVEGHPNIKMANSIIDYVFRALGVEYLHRDELAQVPPFRDDDLPEPPKGIAVDAGLQLDLTEASMEQDIEAQVSAAAFVDAPSTNGASNGGVPAPVPAVVANSAADVQTAAVQALLADKMGDAPLCDTCGHITVRNGSCYRCLNCGDSKGCS</sequence>
<keyword evidence="8 15" id="KW-0560">Oxidoreductase</keyword>
<gene>
    <name evidence="15" type="ORF">MNBD_ACTINO01-342</name>
</gene>
<evidence type="ECO:0000313" key="15">
    <source>
        <dbReference type="EMBL" id="VAW04866.1"/>
    </source>
</evidence>
<evidence type="ECO:0000256" key="4">
    <source>
        <dbReference type="ARBA" id="ARBA00014409"/>
    </source>
</evidence>
<accession>A0A3B0TD45</accession>
<keyword evidence="6" id="KW-0237">DNA synthesis</keyword>
<keyword evidence="9" id="KW-0170">Cobalt</keyword>